<gene>
    <name evidence="2" type="ORF">SAMN05192589_103164</name>
</gene>
<proteinExistence type="predicted"/>
<keyword evidence="3" id="KW-1185">Reference proteome</keyword>
<feature type="transmembrane region" description="Helical" evidence="1">
    <location>
        <begin position="21"/>
        <end position="42"/>
    </location>
</feature>
<evidence type="ECO:0000313" key="2">
    <source>
        <dbReference type="EMBL" id="SDC76076.1"/>
    </source>
</evidence>
<reference evidence="2 3" key="1">
    <citation type="submission" date="2016-10" db="EMBL/GenBank/DDBJ databases">
        <authorList>
            <person name="de Groot N.N."/>
        </authorList>
    </citation>
    <scope>NUCLEOTIDE SEQUENCE [LARGE SCALE GENOMIC DNA]</scope>
    <source>
        <strain evidence="2 3">DSM 16619</strain>
    </source>
</reference>
<feature type="transmembrane region" description="Helical" evidence="1">
    <location>
        <begin position="172"/>
        <end position="193"/>
    </location>
</feature>
<feature type="transmembrane region" description="Helical" evidence="1">
    <location>
        <begin position="126"/>
        <end position="144"/>
    </location>
</feature>
<feature type="transmembrane region" description="Helical" evidence="1">
    <location>
        <begin position="62"/>
        <end position="79"/>
    </location>
</feature>
<dbReference type="AlphaFoldDB" id="A0A1G6P9A0"/>
<protein>
    <submittedName>
        <fullName evidence="2">Uncharacterized protein</fullName>
    </submittedName>
</protein>
<keyword evidence="1" id="KW-0472">Membrane</keyword>
<dbReference type="Proteomes" id="UP000198781">
    <property type="component" value="Unassembled WGS sequence"/>
</dbReference>
<organism evidence="2 3">
    <name type="scientific">Paracidovorax valerianellae</name>
    <dbReference type="NCBI Taxonomy" id="187868"/>
    <lineage>
        <taxon>Bacteria</taxon>
        <taxon>Pseudomonadati</taxon>
        <taxon>Pseudomonadota</taxon>
        <taxon>Betaproteobacteria</taxon>
        <taxon>Burkholderiales</taxon>
        <taxon>Comamonadaceae</taxon>
        <taxon>Paracidovorax</taxon>
    </lineage>
</organism>
<accession>A0A1G6P9A0</accession>
<keyword evidence="1" id="KW-0812">Transmembrane</keyword>
<feature type="transmembrane region" description="Helical" evidence="1">
    <location>
        <begin position="99"/>
        <end position="120"/>
    </location>
</feature>
<evidence type="ECO:0000313" key="3">
    <source>
        <dbReference type="Proteomes" id="UP000198781"/>
    </source>
</evidence>
<name>A0A1G6P9A0_9BURK</name>
<dbReference type="RefSeq" id="WP_139160332.1">
    <property type="nucleotide sequence ID" value="NZ_FMZC01000003.1"/>
</dbReference>
<keyword evidence="1" id="KW-1133">Transmembrane helix</keyword>
<sequence>MPRSQRLKAQRAAEVPKPRSLFTDGLIIAGATAAAYLLTFAYEYGYCAYFGIPGFLIEPSTGTILFAAMCILGAIILLIEMSHLPRELLVAIPWPRLRIRLILIALMWITPMLTGAPFRWLMMLSLITWTLILLSDYIFALIFTDGSFIQRMSRGEAETATSKSAWDGVKRAFGATAVGLVLIIYMALLRAWIIGTTHARFQDSFIVLKSAPDIAVIKRYGDRLIAIRYEGTPPRATGEFRVIDKDQAGEFINLNKISIESVRRQIDNDSKSKN</sequence>
<dbReference type="EMBL" id="FMZC01000003">
    <property type="protein sequence ID" value="SDC76076.1"/>
    <property type="molecule type" value="Genomic_DNA"/>
</dbReference>
<evidence type="ECO:0000256" key="1">
    <source>
        <dbReference type="SAM" id="Phobius"/>
    </source>
</evidence>